<name>X0YF17_9ZZZZ</name>
<comment type="caution">
    <text evidence="1">The sequence shown here is derived from an EMBL/GenBank/DDBJ whole genome shotgun (WGS) entry which is preliminary data.</text>
</comment>
<evidence type="ECO:0000313" key="1">
    <source>
        <dbReference type="EMBL" id="GAG54425.1"/>
    </source>
</evidence>
<organism evidence="1">
    <name type="scientific">marine sediment metagenome</name>
    <dbReference type="NCBI Taxonomy" id="412755"/>
    <lineage>
        <taxon>unclassified sequences</taxon>
        <taxon>metagenomes</taxon>
        <taxon>ecological metagenomes</taxon>
    </lineage>
</organism>
<protein>
    <submittedName>
        <fullName evidence="1">Uncharacterized protein</fullName>
    </submittedName>
</protein>
<accession>X0YF17</accession>
<reference evidence="1" key="1">
    <citation type="journal article" date="2014" name="Front. Microbiol.">
        <title>High frequency of phylogenetically diverse reductive dehalogenase-homologous genes in deep subseafloor sedimentary metagenomes.</title>
        <authorList>
            <person name="Kawai M."/>
            <person name="Futagami T."/>
            <person name="Toyoda A."/>
            <person name="Takaki Y."/>
            <person name="Nishi S."/>
            <person name="Hori S."/>
            <person name="Arai W."/>
            <person name="Tsubouchi T."/>
            <person name="Morono Y."/>
            <person name="Uchiyama I."/>
            <person name="Ito T."/>
            <person name="Fujiyama A."/>
            <person name="Inagaki F."/>
            <person name="Takami H."/>
        </authorList>
    </citation>
    <scope>NUCLEOTIDE SEQUENCE</scope>
    <source>
        <strain evidence="1">Expedition CK06-06</strain>
    </source>
</reference>
<feature type="non-terminal residue" evidence="1">
    <location>
        <position position="41"/>
    </location>
</feature>
<proteinExistence type="predicted"/>
<dbReference type="AlphaFoldDB" id="X0YF17"/>
<gene>
    <name evidence="1" type="ORF">S01H4_19060</name>
</gene>
<dbReference type="EMBL" id="BART01008477">
    <property type="protein sequence ID" value="GAG54425.1"/>
    <property type="molecule type" value="Genomic_DNA"/>
</dbReference>
<sequence>MALKKMGKTPTGWGTAFDNVNTITCKRKSGIKIECVLAARP</sequence>